<feature type="region of interest" description="Disordered" evidence="1">
    <location>
        <begin position="277"/>
        <end position="298"/>
    </location>
</feature>
<proteinExistence type="predicted"/>
<sequence length="367" mass="42020">MFAKAHLAAWLHAQGLTAEFSYPEPLGSAVLVQLEDGRILLVHLDRNRPVSWDDGSWEVILGPGVRIAPDVLEQRGYVQRIRFEDRPGGGRVMRLGTEHPGVGTTWDGLEDVELTSRGLNTSTRPDAVRAPMVTGLRHSESEGRSIVSVAPSRSRAASTVRQDDPVKRALMHLDRAIRDQPDRLYTAVRTIQQLLETEKVPENIGRLRLALGRGQTQLEERARQRQVVLARLQEQPTYFLLTEATQLMRDLDVTAEEREAVRVARVRHDQEQAALRREQEERRAARQAQREKEWREQTEQQLAERRERNEAARRERVERALVVQREQEEAAERQAQRERAEKLGYLAPFVMGALKKAAREERGHHLA</sequence>
<dbReference type="EMBL" id="JBHMCG010000013">
    <property type="protein sequence ID" value="MFB9571403.1"/>
    <property type="molecule type" value="Genomic_DNA"/>
</dbReference>
<dbReference type="Proteomes" id="UP001589710">
    <property type="component" value="Unassembled WGS sequence"/>
</dbReference>
<comment type="caution">
    <text evidence="2">The sequence shown here is derived from an EMBL/GenBank/DDBJ whole genome shotgun (WGS) entry which is preliminary data.</text>
</comment>
<keyword evidence="3" id="KW-1185">Reference proteome</keyword>
<reference evidence="2 3" key="1">
    <citation type="submission" date="2024-09" db="EMBL/GenBank/DDBJ databases">
        <authorList>
            <person name="Sun Q."/>
            <person name="Mori K."/>
        </authorList>
    </citation>
    <scope>NUCLEOTIDE SEQUENCE [LARGE SCALE GENOMIC DNA]</scope>
    <source>
        <strain evidence="2 3">JCM 3331</strain>
    </source>
</reference>
<accession>A0ABV5R0P4</accession>
<evidence type="ECO:0000256" key="1">
    <source>
        <dbReference type="SAM" id="MobiDB-lite"/>
    </source>
</evidence>
<evidence type="ECO:0000313" key="2">
    <source>
        <dbReference type="EMBL" id="MFB9571403.1"/>
    </source>
</evidence>
<gene>
    <name evidence="2" type="ORF">ACFFTL_03355</name>
</gene>
<dbReference type="RefSeq" id="WP_345516819.1">
    <property type="nucleotide sequence ID" value="NZ_BAAAXD010000039.1"/>
</dbReference>
<name>A0ABV5R0P4_9ACTN</name>
<evidence type="ECO:0000313" key="3">
    <source>
        <dbReference type="Proteomes" id="UP001589710"/>
    </source>
</evidence>
<organism evidence="2 3">
    <name type="scientific">Streptomyces yanii</name>
    <dbReference type="NCBI Taxonomy" id="78510"/>
    <lineage>
        <taxon>Bacteria</taxon>
        <taxon>Bacillati</taxon>
        <taxon>Actinomycetota</taxon>
        <taxon>Actinomycetes</taxon>
        <taxon>Kitasatosporales</taxon>
        <taxon>Streptomycetaceae</taxon>
        <taxon>Streptomyces</taxon>
    </lineage>
</organism>
<protein>
    <submittedName>
        <fullName evidence="2">Uncharacterized protein</fullName>
    </submittedName>
</protein>